<gene>
    <name evidence="2" type="ORF">GCM10009741_60310</name>
</gene>
<name>A0ABN2BXJ7_9ACTN</name>
<reference evidence="2 3" key="1">
    <citation type="journal article" date="2019" name="Int. J. Syst. Evol. Microbiol.">
        <title>The Global Catalogue of Microorganisms (GCM) 10K type strain sequencing project: providing services to taxonomists for standard genome sequencing and annotation.</title>
        <authorList>
            <consortium name="The Broad Institute Genomics Platform"/>
            <consortium name="The Broad Institute Genome Sequencing Center for Infectious Disease"/>
            <person name="Wu L."/>
            <person name="Ma J."/>
        </authorList>
    </citation>
    <scope>NUCLEOTIDE SEQUENCE [LARGE SCALE GENOMIC DNA]</scope>
    <source>
        <strain evidence="2 3">JCM 14303</strain>
    </source>
</reference>
<evidence type="ECO:0000313" key="2">
    <source>
        <dbReference type="EMBL" id="GAA1548404.1"/>
    </source>
</evidence>
<evidence type="ECO:0000313" key="3">
    <source>
        <dbReference type="Proteomes" id="UP001500363"/>
    </source>
</evidence>
<dbReference type="EMBL" id="BAAANC010000003">
    <property type="protein sequence ID" value="GAA1548404.1"/>
    <property type="molecule type" value="Genomic_DNA"/>
</dbReference>
<feature type="region of interest" description="Disordered" evidence="1">
    <location>
        <begin position="99"/>
        <end position="138"/>
    </location>
</feature>
<comment type="caution">
    <text evidence="2">The sequence shown here is derived from an EMBL/GenBank/DDBJ whole genome shotgun (WGS) entry which is preliminary data.</text>
</comment>
<protein>
    <submittedName>
        <fullName evidence="2">Uncharacterized protein</fullName>
    </submittedName>
</protein>
<organism evidence="2 3">
    <name type="scientific">Kribbella lupini</name>
    <dbReference type="NCBI Taxonomy" id="291602"/>
    <lineage>
        <taxon>Bacteria</taxon>
        <taxon>Bacillati</taxon>
        <taxon>Actinomycetota</taxon>
        <taxon>Actinomycetes</taxon>
        <taxon>Propionibacteriales</taxon>
        <taxon>Kribbellaceae</taxon>
        <taxon>Kribbella</taxon>
    </lineage>
</organism>
<evidence type="ECO:0000256" key="1">
    <source>
        <dbReference type="SAM" id="MobiDB-lite"/>
    </source>
</evidence>
<accession>A0ABN2BXJ7</accession>
<dbReference type="Proteomes" id="UP001500363">
    <property type="component" value="Unassembled WGS sequence"/>
</dbReference>
<keyword evidence="3" id="KW-1185">Reference proteome</keyword>
<sequence length="138" mass="14711">MHAAVQTREEIGRHVAFRREAADPVLCRGRVYPKLVSFKPEGFQGIDVVLDLIPADPAEVSSAVAAMREPVRLLPGEVPGRAMQDLLQCRGRNAVGLSPQPIAELGRPVRSREPLGGGSVGDAPEADRSDCRPTVGPA</sequence>
<proteinExistence type="predicted"/>